<dbReference type="GO" id="GO:0086010">
    <property type="term" value="P:membrane depolarization during action potential"/>
    <property type="evidence" value="ECO:0007669"/>
    <property type="project" value="TreeGrafter"/>
</dbReference>
<feature type="domain" description="Ion transport" evidence="16">
    <location>
        <begin position="1199"/>
        <end position="1475"/>
    </location>
</feature>
<dbReference type="PRINTS" id="PR00167">
    <property type="entry name" value="CACHANNEL"/>
</dbReference>
<feature type="domain" description="Ion transport" evidence="16">
    <location>
        <begin position="755"/>
        <end position="975"/>
    </location>
</feature>
<keyword evidence="3 15" id="KW-0812">Transmembrane</keyword>
<dbReference type="FunFam" id="1.20.120.350:FF:000009">
    <property type="entry name" value="Voltage-dependent T-type calcium channel subunit alpha"/>
    <property type="match status" value="1"/>
</dbReference>
<keyword evidence="4" id="KW-0677">Repeat</keyword>
<evidence type="ECO:0000256" key="3">
    <source>
        <dbReference type="ARBA" id="ARBA00022692"/>
    </source>
</evidence>
<feature type="region of interest" description="Disordered" evidence="14">
    <location>
        <begin position="2254"/>
        <end position="2281"/>
    </location>
</feature>
<keyword evidence="9 12" id="KW-0325">Glycoprotein</keyword>
<feature type="transmembrane region" description="Helical" evidence="15">
    <location>
        <begin position="1443"/>
        <end position="1466"/>
    </location>
</feature>
<evidence type="ECO:0000256" key="11">
    <source>
        <dbReference type="PIRSR" id="PIRSR602077-1"/>
    </source>
</evidence>
<keyword evidence="7" id="KW-0406">Ion transport</keyword>
<evidence type="ECO:0000256" key="12">
    <source>
        <dbReference type="PIRSR" id="PIRSR602077-3"/>
    </source>
</evidence>
<proteinExistence type="inferred from homology"/>
<dbReference type="GO" id="GO:0008332">
    <property type="term" value="F:low voltage-gated calcium channel activity"/>
    <property type="evidence" value="ECO:0007669"/>
    <property type="project" value="TreeGrafter"/>
</dbReference>
<keyword evidence="18" id="KW-1185">Reference proteome</keyword>
<feature type="compositionally biased region" description="Basic residues" evidence="14">
    <location>
        <begin position="1775"/>
        <end position="1789"/>
    </location>
</feature>
<feature type="region of interest" description="Disordered" evidence="14">
    <location>
        <begin position="556"/>
        <end position="585"/>
    </location>
</feature>
<feature type="transmembrane region" description="Helical" evidence="15">
    <location>
        <begin position="36"/>
        <end position="55"/>
    </location>
</feature>
<feature type="transmembrane region" description="Helical" evidence="15">
    <location>
        <begin position="1328"/>
        <end position="1357"/>
    </location>
</feature>
<evidence type="ECO:0000256" key="2">
    <source>
        <dbReference type="ARBA" id="ARBA00022448"/>
    </source>
</evidence>
<dbReference type="FunFam" id="1.10.287.70:FF:000117">
    <property type="entry name" value="Voltage-gated Ca2+ channel, alpha subunit"/>
    <property type="match status" value="1"/>
</dbReference>
<feature type="binding site" evidence="11">
    <location>
        <position position="314"/>
    </location>
    <ligand>
        <name>Ca(2+)</name>
        <dbReference type="ChEBI" id="CHEBI:29108"/>
    </ligand>
</feature>
<accession>A0A7M5WVM2</accession>
<feature type="transmembrane region" description="Helical" evidence="15">
    <location>
        <begin position="331"/>
        <end position="358"/>
    </location>
</feature>
<dbReference type="OrthoDB" id="416585at2759"/>
<evidence type="ECO:0000256" key="1">
    <source>
        <dbReference type="ARBA" id="ARBA00004141"/>
    </source>
</evidence>
<feature type="transmembrane region" description="Helical" evidence="15">
    <location>
        <begin position="107"/>
        <end position="128"/>
    </location>
</feature>
<keyword evidence="11 13" id="KW-0106">Calcium</keyword>
<keyword evidence="13" id="KW-0107">Calcium channel</keyword>
<dbReference type="PANTHER" id="PTHR10037:SF230">
    <property type="entry name" value="CA[2+]-CHANNEL PROTEIN ALPHA[[1]] SUBUNIT T, ISOFORM F"/>
    <property type="match status" value="1"/>
</dbReference>
<evidence type="ECO:0000256" key="8">
    <source>
        <dbReference type="ARBA" id="ARBA00023136"/>
    </source>
</evidence>
<dbReference type="GO" id="GO:0001518">
    <property type="term" value="C:voltage-gated sodium channel complex"/>
    <property type="evidence" value="ECO:0007669"/>
    <property type="project" value="TreeGrafter"/>
</dbReference>
<evidence type="ECO:0000256" key="14">
    <source>
        <dbReference type="SAM" id="MobiDB-lite"/>
    </source>
</evidence>
<feature type="transmembrane region" description="Helical" evidence="15">
    <location>
        <begin position="1738"/>
        <end position="1764"/>
    </location>
</feature>
<evidence type="ECO:0000256" key="5">
    <source>
        <dbReference type="ARBA" id="ARBA00022882"/>
    </source>
</evidence>
<name>A0A7M5WVM2_9CNID</name>
<dbReference type="Proteomes" id="UP000594262">
    <property type="component" value="Unplaced"/>
</dbReference>
<feature type="compositionally biased region" description="Low complexity" evidence="14">
    <location>
        <begin position="556"/>
        <end position="569"/>
    </location>
</feature>
<feature type="domain" description="Ion transport" evidence="16">
    <location>
        <begin position="1520"/>
        <end position="1765"/>
    </location>
</feature>
<feature type="compositionally biased region" description="Polar residues" evidence="14">
    <location>
        <begin position="570"/>
        <end position="585"/>
    </location>
</feature>
<dbReference type="EnsemblMetazoa" id="CLYHEMT013853.2">
    <property type="protein sequence ID" value="CLYHEMP013853.2"/>
    <property type="gene ID" value="CLYHEMG013853"/>
</dbReference>
<feature type="transmembrane region" description="Helical" evidence="15">
    <location>
        <begin position="1652"/>
        <end position="1673"/>
    </location>
</feature>
<feature type="transmembrane region" description="Helical" evidence="15">
    <location>
        <begin position="75"/>
        <end position="95"/>
    </location>
</feature>
<dbReference type="GO" id="GO:0070509">
    <property type="term" value="P:calcium ion import"/>
    <property type="evidence" value="ECO:0007669"/>
    <property type="project" value="TreeGrafter"/>
</dbReference>
<comment type="similarity">
    <text evidence="13">Belongs to the calcium channel alpha-1 subunit (TC 1.A.1.11) family.</text>
</comment>
<dbReference type="GO" id="GO:0043005">
    <property type="term" value="C:neuron projection"/>
    <property type="evidence" value="ECO:0007669"/>
    <property type="project" value="TreeGrafter"/>
</dbReference>
<feature type="region of interest" description="Disordered" evidence="14">
    <location>
        <begin position="644"/>
        <end position="682"/>
    </location>
</feature>
<feature type="compositionally biased region" description="Polar residues" evidence="14">
    <location>
        <begin position="2183"/>
        <end position="2192"/>
    </location>
</feature>
<dbReference type="SUPFAM" id="SSF81324">
    <property type="entry name" value="Voltage-gated potassium channels"/>
    <property type="match status" value="4"/>
</dbReference>
<feature type="region of interest" description="Disordered" evidence="14">
    <location>
        <begin position="1775"/>
        <end position="1797"/>
    </location>
</feature>
<feature type="transmembrane region" description="Helical" evidence="15">
    <location>
        <begin position="948"/>
        <end position="972"/>
    </location>
</feature>
<keyword evidence="13" id="KW-0109">Calcium transport</keyword>
<dbReference type="FunFam" id="1.20.120.350:FF:000068">
    <property type="entry name" value="Sodium channel protein"/>
    <property type="match status" value="1"/>
</dbReference>
<evidence type="ECO:0000313" key="18">
    <source>
        <dbReference type="Proteomes" id="UP000594262"/>
    </source>
</evidence>
<dbReference type="PANTHER" id="PTHR10037">
    <property type="entry name" value="VOLTAGE-GATED CATION CHANNEL CALCIUM AND SODIUM"/>
    <property type="match status" value="1"/>
</dbReference>
<evidence type="ECO:0000256" key="9">
    <source>
        <dbReference type="ARBA" id="ARBA00023180"/>
    </source>
</evidence>
<evidence type="ECO:0000256" key="7">
    <source>
        <dbReference type="ARBA" id="ARBA00023065"/>
    </source>
</evidence>
<feature type="compositionally biased region" description="Polar residues" evidence="14">
    <location>
        <begin position="1994"/>
        <end position="2004"/>
    </location>
</feature>
<feature type="binding site" evidence="11">
    <location>
        <position position="931"/>
    </location>
    <ligand>
        <name>Ca(2+)</name>
        <dbReference type="ChEBI" id="CHEBI:29108"/>
    </ligand>
</feature>
<dbReference type="InterPro" id="IPR005821">
    <property type="entry name" value="Ion_trans_dom"/>
</dbReference>
<dbReference type="Pfam" id="PF00520">
    <property type="entry name" value="Ion_trans"/>
    <property type="match status" value="4"/>
</dbReference>
<dbReference type="GO" id="GO:0046872">
    <property type="term" value="F:metal ion binding"/>
    <property type="evidence" value="ECO:0007669"/>
    <property type="project" value="UniProtKB-KW"/>
</dbReference>
<keyword evidence="5 13" id="KW-0851">Voltage-gated channel</keyword>
<comment type="subcellular location">
    <subcellularLocation>
        <location evidence="1 13">Membrane</location>
        <topology evidence="1 13">Multi-pass membrane protein</topology>
    </subcellularLocation>
</comment>
<feature type="compositionally biased region" description="Polar residues" evidence="14">
    <location>
        <begin position="2013"/>
        <end position="2025"/>
    </location>
</feature>
<feature type="transmembrane region" description="Helical" evidence="15">
    <location>
        <begin position="875"/>
        <end position="896"/>
    </location>
</feature>
<feature type="compositionally biased region" description="Basic and acidic residues" evidence="14">
    <location>
        <begin position="2262"/>
        <end position="2281"/>
    </location>
</feature>
<feature type="compositionally biased region" description="Basic and acidic residues" evidence="14">
    <location>
        <begin position="645"/>
        <end position="661"/>
    </location>
</feature>
<feature type="glycosylation site" description="N-linked (GlcNAc...) asparagine" evidence="12">
    <location>
        <position position="266"/>
    </location>
</feature>
<keyword evidence="6 15" id="KW-1133">Transmembrane helix</keyword>
<reference evidence="17" key="1">
    <citation type="submission" date="2021-01" db="UniProtKB">
        <authorList>
            <consortium name="EnsemblMetazoa"/>
        </authorList>
    </citation>
    <scope>IDENTIFICATION</scope>
</reference>
<evidence type="ECO:0000259" key="16">
    <source>
        <dbReference type="Pfam" id="PF00520"/>
    </source>
</evidence>
<evidence type="ECO:0000256" key="6">
    <source>
        <dbReference type="ARBA" id="ARBA00022989"/>
    </source>
</evidence>
<keyword evidence="8 15" id="KW-0472">Membrane</keyword>
<dbReference type="InterPro" id="IPR043203">
    <property type="entry name" value="VGCC_Ca_Na"/>
</dbReference>
<keyword evidence="11" id="KW-0479">Metal-binding</keyword>
<dbReference type="InterPro" id="IPR002077">
    <property type="entry name" value="VDCCAlpha1"/>
</dbReference>
<dbReference type="Gene3D" id="1.20.120.350">
    <property type="entry name" value="Voltage-gated potassium channels. Chain C"/>
    <property type="match status" value="4"/>
</dbReference>
<evidence type="ECO:0000256" key="13">
    <source>
        <dbReference type="RuleBase" id="RU003808"/>
    </source>
</evidence>
<feature type="transmembrane region" description="Helical" evidence="15">
    <location>
        <begin position="1547"/>
        <end position="1571"/>
    </location>
</feature>
<evidence type="ECO:0000256" key="10">
    <source>
        <dbReference type="ARBA" id="ARBA00023303"/>
    </source>
</evidence>
<feature type="region of interest" description="Disordered" evidence="14">
    <location>
        <begin position="2180"/>
        <end position="2205"/>
    </location>
</feature>
<dbReference type="GO" id="GO:0005248">
    <property type="term" value="F:voltage-gated sodium channel activity"/>
    <property type="evidence" value="ECO:0007669"/>
    <property type="project" value="TreeGrafter"/>
</dbReference>
<evidence type="ECO:0000256" key="15">
    <source>
        <dbReference type="SAM" id="Phobius"/>
    </source>
</evidence>
<feature type="transmembrane region" description="Helical" evidence="15">
    <location>
        <begin position="1583"/>
        <end position="1603"/>
    </location>
</feature>
<evidence type="ECO:0000313" key="17">
    <source>
        <dbReference type="EnsemblMetazoa" id="CLYHEMP013853.2"/>
    </source>
</evidence>
<dbReference type="Gene3D" id="1.10.287.70">
    <property type="match status" value="4"/>
</dbReference>
<feature type="transmembrane region" description="Helical" evidence="15">
    <location>
        <begin position="979"/>
        <end position="998"/>
    </location>
</feature>
<dbReference type="InterPro" id="IPR027359">
    <property type="entry name" value="Volt_channel_dom_sf"/>
</dbReference>
<feature type="transmembrane region" description="Helical" evidence="15">
    <location>
        <begin position="291"/>
        <end position="311"/>
    </location>
</feature>
<protein>
    <recommendedName>
        <fullName evidence="16">Ion transport domain-containing protein</fullName>
    </recommendedName>
</protein>
<feature type="transmembrane region" description="Helical" evidence="15">
    <location>
        <begin position="1232"/>
        <end position="1255"/>
    </location>
</feature>
<feature type="domain" description="Ion transport" evidence="16">
    <location>
        <begin position="34"/>
        <end position="365"/>
    </location>
</feature>
<feature type="transmembrane region" description="Helical" evidence="15">
    <location>
        <begin position="1201"/>
        <end position="1220"/>
    </location>
</feature>
<feature type="transmembrane region" description="Helical" evidence="15">
    <location>
        <begin position="162"/>
        <end position="182"/>
    </location>
</feature>
<feature type="transmembrane region" description="Helical" evidence="15">
    <location>
        <begin position="784"/>
        <end position="802"/>
    </location>
</feature>
<evidence type="ECO:0000256" key="4">
    <source>
        <dbReference type="ARBA" id="ARBA00022737"/>
    </source>
</evidence>
<feature type="region of interest" description="Disordered" evidence="14">
    <location>
        <begin position="1988"/>
        <end position="2029"/>
    </location>
</feature>
<organism evidence="17 18">
    <name type="scientific">Clytia hemisphaerica</name>
    <dbReference type="NCBI Taxonomy" id="252671"/>
    <lineage>
        <taxon>Eukaryota</taxon>
        <taxon>Metazoa</taxon>
        <taxon>Cnidaria</taxon>
        <taxon>Hydrozoa</taxon>
        <taxon>Hydroidolina</taxon>
        <taxon>Leptothecata</taxon>
        <taxon>Obeliida</taxon>
        <taxon>Clytiidae</taxon>
        <taxon>Clytia</taxon>
    </lineage>
</organism>
<feature type="transmembrane region" description="Helical" evidence="15">
    <location>
        <begin position="1275"/>
        <end position="1293"/>
    </location>
</feature>
<dbReference type="GO" id="GO:0005891">
    <property type="term" value="C:voltage-gated calcium channel complex"/>
    <property type="evidence" value="ECO:0007669"/>
    <property type="project" value="InterPro"/>
</dbReference>
<keyword evidence="2" id="KW-0813">Transport</keyword>
<sequence>MTRVITQDSVETFAWVFLHKRNFFRRKLISLVGWRWFERIVILVIILNCIMLALYNPMDKYCQTSRCSMLEKLEHFIFSFFLIEMLVKMTAMGIFGSKGYFTDRWNLFDFLIVVTGIVESLGTTGGFLTTVRLCRILRPLRAINRVPNIRILVNLLMDTIPMLGNVLILAFLVFACFGILGVQLFQGKLRSRCYWSGDTNVDHSLNDTLAVNRSKFPEFYIPTTSVDYVCHLPHDFGSRSCDQIPKHYDFKLCQTYYNLYDQKFENATANNSCLDARRYYRSCRQDGPNPYYGSVSFDNIALAFVFIYQVVTLEGWSDLMYLVQDSYSSYAWIYFITLISIGSFFLVNLALVVITMQFSETKRREMRLIKQNRHFGSSQLSLYTDLCSIWKRVCNVCSCFTNYFRSIHHIHQHVFVHQQSSLCDHCRREYSPDEPTLVSLPKNNLPQMIIPNIEVSQFEKDEDGLCREQSFPEVQLSAEQRSASFPGLNPKSLDLQSCASFECSIPSCNNSAMSTPRKPPPIMKPDVGILSPMTKTFNYINSFTFDEHFVEMEQNNNNLDNANNNNNTNASLLPSTPNSLRPTNNMQLLTPGDAVDHNYLKTNTFSLHADTSVTVRGSRSSSIRSRTSVSLRINGESIEASTCLDTDKRETRRKYSTESKSRSHSVSSQISSVNEATSTDGRWRKNSHANILRASVSSSQISATDSSEYSCSDFDGSVFDLRHCDKYYVSEVPSRYKQFKLFCNHLAESSKYSELIMSIIVLNTICMAVEHYNEPERMTKILEILNLIFIWIFTIEMIVKMFGIGLRAYFQMGFNCFDCIVVMLSMMELLINDNNSSGNFTVFRSLRLLRIFRLIRPMRHQIAVMLRTTSSVMTFFALLFLFMFTFAILGMHIFGGKFVFKNRYGKMVLARSNFDSFVWAIVTVFQILTQEDWNLVMYDGIRATTKWASLYFLSLMTIGYYVLFNLLVAILVEGFTTPLVSVFRVFNLLVAILVEGFTTPLEKKRMTRHIVSLLKSKANKKMLTLKRTISLPDMLMNNNNVSNNNNQNTQEDETETQGQIYARMMARRRTLGTIGLNNHDTFSSTKNNAGDYSSSEDEEDINLSPLAQCVKEKTKQNKPILLSARVTYDDDPKVLEWKALNDVEANTALLQEYNREKKKNWNCVKRLFPNFTSYRNNWSFYLFPVDCRFRRTMIRITASKWFDAIILLLILYSCVLLALENPHKKMSPSLRYLIDTSMFMMTWIFFIEMMIKVIADGFISGHGSYLRCGWNVLDFMLVLTSIVDVFITLYFSGTKAQHIEIIKGMRVLRATRALRPLRMIRKAPGLKLVVQTLLFSLKPIGNTVLIATIFFIVFGILGVQQLKGKFYYCFGVTANLVRNKTECIQHPDGVWTNYQYNFDNLLEALMTLFVVSTKDGWIDIMRRGIDARGVDLAPRTNYAQWRILYFVSFLLIGGFLVLNMIVGVVVENFQKCQELQDIQSNKARNVLQKWKKKIEQRRNNYWREYPPWRKRIYKLCTSASWDVAITSVICSNVVIMSLEHYQMSEEFHILLEVCNIIFTTTYICEAVLLMVALSPRRYVKNKWYCFDLLVVIVSIISIFFDYLNVHISNVNPAAIKAMRLLRVIRALKLLKMAKGLRFLLNHVAETIPQVTNLALLFSLLFFVYSCLGIQLFGTLECTNRFPCAGLGRHANFKTLGNSMLTLFRIATGDNWSGIMRDTLRSSCDNSIQCTSNCCVSRYVAPLFFVSFVLFAQFVLVNIVIAVLMKHLRVTTNGKKKRKDLKKLSRKRDKRSSLDEESHKKRLLKNLAKWKRNITKERSSKSSIKLKLLKDGNQTIELANKNSNKQETETLIDGKRISQFIESCENRTTLPDRCRKCSHPAGTCGRSRKKLLRKYSCPEKFQSSHTDKCKLNPPPLFNISSKENMSLFKRRLLRKNSRQSNYEDGSLDEAIVQINKYAYSSHNIPQLTISSKNEGLVMSSRTSILSNREHKSLRHTNSSRATVLSTKGKRRSLNRTASHETTSTTSKKVRENLRRTVSASSTETLREQMNSLQPQTLFIMKDKVKDAKPKTFLLSPQATEIVETKDRKPRSLTLLQLPGTVDTAANKRSRFAENNSSPFKGNLTPNMNQAKRTGNKDMVSTQQCLLSPTYNSNEKHANAKRSIPTKSEILLSPSFNKIEKQKSDNLLSPSYSERLSPPKNEKLLSPRLCKSPRNERHFVFEALPTIDKSATNVSKENDEIVLSSSCSKIEKLKSDVSLSPPSIEKDNLDSAKDTDKIKELSK</sequence>
<keyword evidence="10" id="KW-0407">Ion channel</keyword>